<comment type="catalytic activity">
    <reaction evidence="1">
        <text>ATP + protein L-histidine = ADP + protein N-phospho-L-histidine.</text>
        <dbReference type="EC" id="2.7.13.3"/>
    </reaction>
</comment>
<feature type="transmembrane region" description="Helical" evidence="3">
    <location>
        <begin position="95"/>
        <end position="111"/>
    </location>
</feature>
<feature type="transmembrane region" description="Helical" evidence="3">
    <location>
        <begin position="117"/>
        <end position="137"/>
    </location>
</feature>
<reference evidence="5 6" key="1">
    <citation type="submission" date="2024-03" db="EMBL/GenBank/DDBJ databases">
        <title>Community enrichment and isolation of bacterial strains for fucoidan degradation.</title>
        <authorList>
            <person name="Sichert A."/>
        </authorList>
    </citation>
    <scope>NUCLEOTIDE SEQUENCE [LARGE SCALE GENOMIC DNA]</scope>
    <source>
        <strain evidence="5 6">AS12</strain>
    </source>
</reference>
<evidence type="ECO:0000313" key="6">
    <source>
        <dbReference type="Proteomes" id="UP001461163"/>
    </source>
</evidence>
<feature type="transmembrane region" description="Helical" evidence="3">
    <location>
        <begin position="218"/>
        <end position="236"/>
    </location>
</feature>
<feature type="transmembrane region" description="Helical" evidence="3">
    <location>
        <begin position="67"/>
        <end position="88"/>
    </location>
</feature>
<feature type="transmembrane region" description="Helical" evidence="3">
    <location>
        <begin position="6"/>
        <end position="22"/>
    </location>
</feature>
<name>A0ABU9SSR3_9ALTE</name>
<dbReference type="GO" id="GO:0004673">
    <property type="term" value="F:protein histidine kinase activity"/>
    <property type="evidence" value="ECO:0007669"/>
    <property type="project" value="UniProtKB-EC"/>
</dbReference>
<dbReference type="PRINTS" id="PR00344">
    <property type="entry name" value="BCTRLSENSOR"/>
</dbReference>
<evidence type="ECO:0000256" key="2">
    <source>
        <dbReference type="ARBA" id="ARBA00012438"/>
    </source>
</evidence>
<dbReference type="Proteomes" id="UP001461163">
    <property type="component" value="Unassembled WGS sequence"/>
</dbReference>
<dbReference type="RefSeq" id="WP_342881183.1">
    <property type="nucleotide sequence ID" value="NZ_JBBMQS010000003.1"/>
</dbReference>
<dbReference type="InterPro" id="IPR005467">
    <property type="entry name" value="His_kinase_dom"/>
</dbReference>
<dbReference type="PANTHER" id="PTHR43065:SF51">
    <property type="entry name" value="HISTIDINE KINASE"/>
    <property type="match status" value="1"/>
</dbReference>
<proteinExistence type="predicted"/>
<accession>A0ABU9SSR3</accession>
<keyword evidence="3" id="KW-1133">Transmembrane helix</keyword>
<comment type="caution">
    <text evidence="5">The sequence shown here is derived from an EMBL/GenBank/DDBJ whole genome shotgun (WGS) entry which is preliminary data.</text>
</comment>
<feature type="transmembrane region" description="Helical" evidence="3">
    <location>
        <begin position="176"/>
        <end position="197"/>
    </location>
</feature>
<dbReference type="EC" id="2.7.13.3" evidence="2"/>
<dbReference type="PANTHER" id="PTHR43065">
    <property type="entry name" value="SENSOR HISTIDINE KINASE"/>
    <property type="match status" value="1"/>
</dbReference>
<gene>
    <name evidence="5" type="primary">prsK</name>
    <name evidence="5" type="ORF">WNY77_05945</name>
</gene>
<dbReference type="EMBL" id="JBBMQS010000003">
    <property type="protein sequence ID" value="MEM5496930.1"/>
    <property type="molecule type" value="Genomic_DNA"/>
</dbReference>
<feature type="transmembrane region" description="Helical" evidence="3">
    <location>
        <begin position="149"/>
        <end position="170"/>
    </location>
</feature>
<feature type="transmembrane region" description="Helical" evidence="3">
    <location>
        <begin position="29"/>
        <end position="47"/>
    </location>
</feature>
<feature type="transmembrane region" description="Helical" evidence="3">
    <location>
        <begin position="248"/>
        <end position="269"/>
    </location>
</feature>
<evidence type="ECO:0000313" key="5">
    <source>
        <dbReference type="EMBL" id="MEM5496930.1"/>
    </source>
</evidence>
<protein>
    <recommendedName>
        <fullName evidence="2">histidine kinase</fullName>
        <ecNumber evidence="2">2.7.13.3</ecNumber>
    </recommendedName>
</protein>
<evidence type="ECO:0000259" key="4">
    <source>
        <dbReference type="PROSITE" id="PS50109"/>
    </source>
</evidence>
<evidence type="ECO:0000256" key="1">
    <source>
        <dbReference type="ARBA" id="ARBA00000085"/>
    </source>
</evidence>
<dbReference type="InterPro" id="IPR004358">
    <property type="entry name" value="Sig_transdc_His_kin-like_C"/>
</dbReference>
<sequence>MLAVWGYAASALGYALLLLLLLTSRKSGLAKYLLILATAATCVWSLSPFFIGELTVERLIVFDNVKQLFWLLFLAACLKDNFTSLVGVLKRPETWLILALPITGVIIPLFLDINDSWLFLLQTILALQVLVLLEIIYRQSGENRWAFKPLILYLGATNLFEFVTFANALMVEQIDLTYIAARGFIYTAMIPLLVLAIRRVQHWGVDIFVSREVVLHSSLLLVAGCYLFVMSLIGYVVKYYGGEWSTSIQVALIFLSLALLATVFLSTSFRTKVKVFITKHFFANQFDYRYEWVKLTKSLESDQSGQAVYQTVLNAFLQAMDYQSGLLLKRVDSKVEYLADEDAEPLCEEQLEVMRQFFAFFEQKNWIIDMAELRTKPYVYEGLKVNHGTLNKIAFQLVIPMYRGDTLWGLVLMSNTNDTSRNLNWELRDYLTAVTAQITNFLFHHEAAKEVAENAQFAAFTRMSAFVLHDLKNVLAQIDLILCNAEQHKDNPEFIEDTFETLHHTKARMDKMLRQLSEKNAEPASQHRLINLSACIEKVIEQRCATYLPKPELRIDSEVDVVLDQEKFANVMYHLISNAQQATADDGFVRIDVSHAPQSENMVVTISDNGSGMSKSFIQQRLFTPFDTTKGNAGMGIGAYDAKTFLEKIGGFLHVQSEENVGTVFTLNIPAN</sequence>
<keyword evidence="5" id="KW-0418">Kinase</keyword>
<dbReference type="InterPro" id="IPR036890">
    <property type="entry name" value="HATPase_C_sf"/>
</dbReference>
<keyword evidence="5" id="KW-0808">Transferase</keyword>
<dbReference type="Pfam" id="PF02518">
    <property type="entry name" value="HATPase_c"/>
    <property type="match status" value="1"/>
</dbReference>
<keyword evidence="3" id="KW-0812">Transmembrane</keyword>
<dbReference type="InterPro" id="IPR014265">
    <property type="entry name" value="XrtA/PrsK"/>
</dbReference>
<feature type="domain" description="Histidine kinase" evidence="4">
    <location>
        <begin position="466"/>
        <end position="672"/>
    </location>
</feature>
<evidence type="ECO:0000256" key="3">
    <source>
        <dbReference type="SAM" id="Phobius"/>
    </source>
</evidence>
<keyword evidence="6" id="KW-1185">Reference proteome</keyword>
<dbReference type="Gene3D" id="3.30.565.10">
    <property type="entry name" value="Histidine kinase-like ATPase, C-terminal domain"/>
    <property type="match status" value="1"/>
</dbReference>
<dbReference type="SMART" id="SM00387">
    <property type="entry name" value="HATPase_c"/>
    <property type="match status" value="1"/>
</dbReference>
<keyword evidence="3" id="KW-0472">Membrane</keyword>
<dbReference type="SUPFAM" id="SSF55874">
    <property type="entry name" value="ATPase domain of HSP90 chaperone/DNA topoisomerase II/histidine kinase"/>
    <property type="match status" value="1"/>
</dbReference>
<dbReference type="InterPro" id="IPR003594">
    <property type="entry name" value="HATPase_dom"/>
</dbReference>
<dbReference type="NCBIfam" id="TIGR02916">
    <property type="entry name" value="PEP_his_kin"/>
    <property type="match status" value="1"/>
</dbReference>
<dbReference type="PROSITE" id="PS50109">
    <property type="entry name" value="HIS_KIN"/>
    <property type="match status" value="1"/>
</dbReference>
<organism evidence="5 6">
    <name type="scientific">Paraglaciecola mesophila</name>
    <dbReference type="NCBI Taxonomy" id="197222"/>
    <lineage>
        <taxon>Bacteria</taxon>
        <taxon>Pseudomonadati</taxon>
        <taxon>Pseudomonadota</taxon>
        <taxon>Gammaproteobacteria</taxon>
        <taxon>Alteromonadales</taxon>
        <taxon>Alteromonadaceae</taxon>
        <taxon>Paraglaciecola</taxon>
    </lineage>
</organism>